<dbReference type="InterPro" id="IPR050395">
    <property type="entry name" value="4Fe4S_Ferredoxin_RnfB"/>
</dbReference>
<proteinExistence type="inferred from homology"/>
<dbReference type="InterPro" id="IPR010207">
    <property type="entry name" value="Elect_transpt_cplx_RnfB/RsxB"/>
</dbReference>
<dbReference type="Pfam" id="PF04060">
    <property type="entry name" value="FeS"/>
    <property type="match status" value="1"/>
</dbReference>
<sequence length="281" mass="29653">MTEIIWLNVLIVGLIAAAAAVVLYFTAKKFAVENNPLADKIDALLPQANCGACGKAGCRDFANACAAADKKTFAKLYCPVGGRSVMQGVAALLGFSAAEKAETCAVLRCNGTCRNAPDKTVYSGLGNCRVANLISAGSSGCPDGCLRFGDCVKVCRFDALHLDPETGIPVINPDKCTSCGACVNICPRKLFEIRPISQENQQVYVACRNRQKGAAARKNCSAACIACQKCVKICTDITIENNLSYIPDTVSPARFGAELATACPTGAIVYKKQVKGERHDA</sequence>
<feature type="binding site" evidence="10">
    <location>
        <position position="50"/>
    </location>
    <ligand>
        <name>[4Fe-4S] cluster</name>
        <dbReference type="ChEBI" id="CHEBI:49883"/>
        <label>1</label>
    </ligand>
</feature>
<feature type="binding site" evidence="10">
    <location>
        <position position="186"/>
    </location>
    <ligand>
        <name>[4Fe-4S] cluster</name>
        <dbReference type="ChEBI" id="CHEBI:49883"/>
        <label>2</label>
    </ligand>
</feature>
<evidence type="ECO:0000256" key="9">
    <source>
        <dbReference type="ARBA" id="ARBA00023136"/>
    </source>
</evidence>
<dbReference type="PANTHER" id="PTHR43560:SF1">
    <property type="entry name" value="ION-TRANSLOCATING OXIDOREDUCTASE COMPLEX SUBUNIT B"/>
    <property type="match status" value="1"/>
</dbReference>
<keyword evidence="6 10" id="KW-0249">Electron transport</keyword>
<reference evidence="14" key="1">
    <citation type="submission" date="2020-10" db="EMBL/GenBank/DDBJ databases">
        <authorList>
            <person name="Gilroy R."/>
        </authorList>
    </citation>
    <scope>NUCLEOTIDE SEQUENCE</scope>
    <source>
        <strain evidence="14">ChiW3-316</strain>
    </source>
</reference>
<dbReference type="PROSITE" id="PS51379">
    <property type="entry name" value="4FE4S_FER_2"/>
    <property type="match status" value="1"/>
</dbReference>
<keyword evidence="7 10" id="KW-0408">Iron</keyword>
<dbReference type="EC" id="7.-.-.-" evidence="10"/>
<dbReference type="InterPro" id="IPR017896">
    <property type="entry name" value="4Fe4S_Fe-S-bd"/>
</dbReference>
<keyword evidence="3 10" id="KW-0479">Metal-binding</keyword>
<keyword evidence="2 10" id="KW-0004">4Fe-4S</keyword>
<evidence type="ECO:0000313" key="15">
    <source>
        <dbReference type="Proteomes" id="UP000824107"/>
    </source>
</evidence>
<gene>
    <name evidence="10" type="primary">rnfB</name>
    <name evidence="14" type="ORF">IAD20_01490</name>
</gene>
<feature type="transmembrane region" description="Helical" evidence="11">
    <location>
        <begin position="6"/>
        <end position="27"/>
    </location>
</feature>
<dbReference type="GO" id="GO:0046872">
    <property type="term" value="F:metal ion binding"/>
    <property type="evidence" value="ECO:0007669"/>
    <property type="project" value="UniProtKB-KW"/>
</dbReference>
<dbReference type="GO" id="GO:0051539">
    <property type="term" value="F:4 iron, 4 sulfur cluster binding"/>
    <property type="evidence" value="ECO:0007669"/>
    <property type="project" value="UniProtKB-UniRule"/>
</dbReference>
<organism evidence="14 15">
    <name type="scientific">Candidatus Scatocola faecipullorum</name>
    <dbReference type="NCBI Taxonomy" id="2840917"/>
    <lineage>
        <taxon>Bacteria</taxon>
        <taxon>Pseudomonadati</taxon>
        <taxon>Pseudomonadota</taxon>
        <taxon>Alphaproteobacteria</taxon>
        <taxon>Rhodospirillales</taxon>
        <taxon>Rhodospirillaceae</taxon>
        <taxon>Rhodospirillaceae incertae sedis</taxon>
        <taxon>Candidatus Scatocola</taxon>
    </lineage>
</organism>
<comment type="similarity">
    <text evidence="10">Belongs to the 4Fe4S bacterial-type ferredoxin family. RnfB subfamily.</text>
</comment>
<name>A0A9D1M391_9PROT</name>
<keyword evidence="1 10" id="KW-0813">Transport</keyword>
<dbReference type="Gene3D" id="3.30.70.20">
    <property type="match status" value="1"/>
</dbReference>
<evidence type="ECO:0000259" key="12">
    <source>
        <dbReference type="PROSITE" id="PS51379"/>
    </source>
</evidence>
<dbReference type="Gene3D" id="1.10.15.40">
    <property type="entry name" value="Electron transport complex subunit B, putative Fe-S cluster"/>
    <property type="match status" value="1"/>
</dbReference>
<keyword evidence="10" id="KW-1003">Cell membrane</keyword>
<evidence type="ECO:0000313" key="14">
    <source>
        <dbReference type="EMBL" id="HIU52736.1"/>
    </source>
</evidence>
<feature type="domain" description="4Fe-4S ferredoxin-type" evidence="12">
    <location>
        <begin position="167"/>
        <end position="196"/>
    </location>
</feature>
<evidence type="ECO:0000256" key="1">
    <source>
        <dbReference type="ARBA" id="ARBA00022448"/>
    </source>
</evidence>
<comment type="subunit">
    <text evidence="10">The complex is composed of six subunits: RnfA, RnfB, RnfC, RnfD, RnfE and RnfG.</text>
</comment>
<feature type="binding site" evidence="10">
    <location>
        <position position="78"/>
    </location>
    <ligand>
        <name>[4Fe-4S] cluster</name>
        <dbReference type="ChEBI" id="CHEBI:49883"/>
        <label>1</label>
    </ligand>
</feature>
<dbReference type="Proteomes" id="UP000824107">
    <property type="component" value="Unassembled WGS sequence"/>
</dbReference>
<dbReference type="GO" id="GO:0022900">
    <property type="term" value="P:electron transport chain"/>
    <property type="evidence" value="ECO:0007669"/>
    <property type="project" value="UniProtKB-UniRule"/>
</dbReference>
<feature type="domain" description="4Fe-4S" evidence="13">
    <location>
        <begin position="33"/>
        <end position="95"/>
    </location>
</feature>
<evidence type="ECO:0000256" key="3">
    <source>
        <dbReference type="ARBA" id="ARBA00022723"/>
    </source>
</evidence>
<dbReference type="PROSITE" id="PS51656">
    <property type="entry name" value="4FE4S"/>
    <property type="match status" value="1"/>
</dbReference>
<dbReference type="InterPro" id="IPR007202">
    <property type="entry name" value="4Fe-4S_dom"/>
</dbReference>
<dbReference type="InterPro" id="IPR017900">
    <property type="entry name" value="4Fe4S_Fe_S_CS"/>
</dbReference>
<keyword evidence="10" id="KW-0997">Cell inner membrane</keyword>
<reference evidence="14" key="2">
    <citation type="journal article" date="2021" name="PeerJ">
        <title>Extensive microbial diversity within the chicken gut microbiome revealed by metagenomics and culture.</title>
        <authorList>
            <person name="Gilroy R."/>
            <person name="Ravi A."/>
            <person name="Getino M."/>
            <person name="Pursley I."/>
            <person name="Horton D.L."/>
            <person name="Alikhan N.F."/>
            <person name="Baker D."/>
            <person name="Gharbi K."/>
            <person name="Hall N."/>
            <person name="Watson M."/>
            <person name="Adriaenssens E.M."/>
            <person name="Foster-Nyarko E."/>
            <person name="Jarju S."/>
            <person name="Secka A."/>
            <person name="Antonio M."/>
            <person name="Oren A."/>
            <person name="Chaudhuri R.R."/>
            <person name="La Ragione R."/>
            <person name="Hildebrand F."/>
            <person name="Pallen M.J."/>
        </authorList>
    </citation>
    <scope>NUCLEOTIDE SEQUENCE</scope>
    <source>
        <strain evidence="14">ChiW3-316</strain>
    </source>
</reference>
<evidence type="ECO:0000256" key="4">
    <source>
        <dbReference type="ARBA" id="ARBA00022737"/>
    </source>
</evidence>
<dbReference type="EMBL" id="DVNC01000015">
    <property type="protein sequence ID" value="HIU52736.1"/>
    <property type="molecule type" value="Genomic_DNA"/>
</dbReference>
<feature type="binding site" evidence="10">
    <location>
        <position position="151"/>
    </location>
    <ligand>
        <name>[4Fe-4S] cluster</name>
        <dbReference type="ChEBI" id="CHEBI:49883"/>
        <label>2</label>
    </ligand>
</feature>
<evidence type="ECO:0000256" key="11">
    <source>
        <dbReference type="SAM" id="Phobius"/>
    </source>
</evidence>
<dbReference type="PANTHER" id="PTHR43560">
    <property type="entry name" value="ION-TRANSLOCATING OXIDOREDUCTASE COMPLEX SUBUNIT B"/>
    <property type="match status" value="1"/>
</dbReference>
<dbReference type="HAMAP" id="MF_00463">
    <property type="entry name" value="RsxB_RnfB"/>
    <property type="match status" value="1"/>
</dbReference>
<feature type="binding site" evidence="10">
    <location>
        <position position="176"/>
    </location>
    <ligand>
        <name>[4Fe-4S] cluster</name>
        <dbReference type="ChEBI" id="CHEBI:49883"/>
        <label>3</label>
    </ligand>
</feature>
<comment type="cofactor">
    <cofactor evidence="10">
        <name>[4Fe-4S] cluster</name>
        <dbReference type="ChEBI" id="CHEBI:49883"/>
    </cofactor>
    <text evidence="10">Binds 3 [4Fe-4S] clusters.</text>
</comment>
<evidence type="ECO:0000256" key="6">
    <source>
        <dbReference type="ARBA" id="ARBA00022982"/>
    </source>
</evidence>
<comment type="caution">
    <text evidence="14">The sequence shown here is derived from an EMBL/GenBank/DDBJ whole genome shotgun (WGS) entry which is preliminary data.</text>
</comment>
<protein>
    <recommendedName>
        <fullName evidence="10">Ion-translocating oxidoreductase complex subunit B</fullName>
        <ecNumber evidence="10">7.-.-.-</ecNumber>
    </recommendedName>
    <alternativeName>
        <fullName evidence="10">Rnf electron transport complex subunit B</fullName>
    </alternativeName>
</protein>
<feature type="binding site" evidence="10">
    <location>
        <position position="182"/>
    </location>
    <ligand>
        <name>[4Fe-4S] cluster</name>
        <dbReference type="ChEBI" id="CHEBI:49883"/>
        <label>3</label>
    </ligand>
</feature>
<comment type="subcellular location">
    <subcellularLocation>
        <location evidence="10">Cell inner membrane</location>
    </subcellularLocation>
</comment>
<dbReference type="AlphaFoldDB" id="A0A9D1M391"/>
<keyword evidence="5 10" id="KW-1278">Translocase</keyword>
<evidence type="ECO:0000256" key="7">
    <source>
        <dbReference type="ARBA" id="ARBA00023004"/>
    </source>
</evidence>
<evidence type="ECO:0000256" key="8">
    <source>
        <dbReference type="ARBA" id="ARBA00023014"/>
    </source>
</evidence>
<evidence type="ECO:0000256" key="10">
    <source>
        <dbReference type="HAMAP-Rule" id="MF_00463"/>
    </source>
</evidence>
<comment type="function">
    <text evidence="10">Part of a membrane-bound complex that couples electron transfer with translocation of ions across the membrane.</text>
</comment>
<feature type="binding site" evidence="10">
    <location>
        <position position="58"/>
    </location>
    <ligand>
        <name>[4Fe-4S] cluster</name>
        <dbReference type="ChEBI" id="CHEBI:49883"/>
        <label>1</label>
    </ligand>
</feature>
<keyword evidence="9 10" id="KW-0472">Membrane</keyword>
<accession>A0A9D1M391</accession>
<keyword evidence="11" id="KW-1133">Transmembrane helix</keyword>
<evidence type="ECO:0000256" key="2">
    <source>
        <dbReference type="ARBA" id="ARBA00022485"/>
    </source>
</evidence>
<dbReference type="GO" id="GO:0005886">
    <property type="term" value="C:plasma membrane"/>
    <property type="evidence" value="ECO:0007669"/>
    <property type="project" value="UniProtKB-SubCell"/>
</dbReference>
<evidence type="ECO:0000256" key="5">
    <source>
        <dbReference type="ARBA" id="ARBA00022967"/>
    </source>
</evidence>
<feature type="region of interest" description="Hydrophobic" evidence="10">
    <location>
        <begin position="1"/>
        <end position="27"/>
    </location>
</feature>
<keyword evidence="8 10" id="KW-0411">Iron-sulfur</keyword>
<dbReference type="PROSITE" id="PS00198">
    <property type="entry name" value="4FE4S_FER_1"/>
    <property type="match status" value="1"/>
</dbReference>
<dbReference type="SUPFAM" id="SSF54862">
    <property type="entry name" value="4Fe-4S ferredoxins"/>
    <property type="match status" value="2"/>
</dbReference>
<dbReference type="GO" id="GO:0009055">
    <property type="term" value="F:electron transfer activity"/>
    <property type="evidence" value="ECO:0007669"/>
    <property type="project" value="InterPro"/>
</dbReference>
<dbReference type="NCBIfam" id="TIGR01944">
    <property type="entry name" value="rnfB"/>
    <property type="match status" value="1"/>
</dbReference>
<feature type="binding site" evidence="10">
    <location>
        <position position="179"/>
    </location>
    <ligand>
        <name>[4Fe-4S] cluster</name>
        <dbReference type="ChEBI" id="CHEBI:49883"/>
        <label>3</label>
    </ligand>
</feature>
<dbReference type="Pfam" id="PF12838">
    <property type="entry name" value="Fer4_7"/>
    <property type="match status" value="1"/>
</dbReference>
<comment type="caution">
    <text evidence="10">Lacks conserved residue(s) required for the propagation of feature annotation.</text>
</comment>
<keyword evidence="4 10" id="KW-0677">Repeat</keyword>
<evidence type="ECO:0000259" key="13">
    <source>
        <dbReference type="PROSITE" id="PS51656"/>
    </source>
</evidence>
<feature type="binding site" evidence="10">
    <location>
        <position position="53"/>
    </location>
    <ligand>
        <name>[4Fe-4S] cluster</name>
        <dbReference type="ChEBI" id="CHEBI:49883"/>
        <label>1</label>
    </ligand>
</feature>
<feature type="binding site" evidence="10">
    <location>
        <position position="145"/>
    </location>
    <ligand>
        <name>[4Fe-4S] cluster</name>
        <dbReference type="ChEBI" id="CHEBI:49883"/>
        <label>2</label>
    </ligand>
</feature>
<feature type="binding site" evidence="10">
    <location>
        <position position="155"/>
    </location>
    <ligand>
        <name>[4Fe-4S] cluster</name>
        <dbReference type="ChEBI" id="CHEBI:49883"/>
        <label>3</label>
    </ligand>
</feature>
<feature type="binding site" evidence="10">
    <location>
        <position position="141"/>
    </location>
    <ligand>
        <name>[4Fe-4S] cluster</name>
        <dbReference type="ChEBI" id="CHEBI:49883"/>
        <label>2</label>
    </ligand>
</feature>
<keyword evidence="11" id="KW-0812">Transmembrane</keyword>